<dbReference type="SMART" id="SM00220">
    <property type="entry name" value="S_TKc"/>
    <property type="match status" value="1"/>
</dbReference>
<dbReference type="EMBL" id="AP024446">
    <property type="protein sequence ID" value="BCS24888.1"/>
    <property type="molecule type" value="Genomic_DNA"/>
</dbReference>
<feature type="domain" description="Protein kinase" evidence="2">
    <location>
        <begin position="49"/>
        <end position="279"/>
    </location>
</feature>
<evidence type="ECO:0000256" key="1">
    <source>
        <dbReference type="SAM" id="MobiDB-lite"/>
    </source>
</evidence>
<protein>
    <recommendedName>
        <fullName evidence="2">Protein kinase domain-containing protein</fullName>
    </recommendedName>
</protein>
<gene>
    <name evidence="3" type="ORF">APUU_41332S</name>
</gene>
<dbReference type="GO" id="GO:0044773">
    <property type="term" value="P:mitotic DNA damage checkpoint signaling"/>
    <property type="evidence" value="ECO:0007669"/>
    <property type="project" value="TreeGrafter"/>
</dbReference>
<proteinExistence type="predicted"/>
<keyword evidence="4" id="KW-1185">Reference proteome</keyword>
<evidence type="ECO:0000313" key="3">
    <source>
        <dbReference type="EMBL" id="BCS24888.1"/>
    </source>
</evidence>
<dbReference type="KEGG" id="apuu:APUU_41332S"/>
<dbReference type="OrthoDB" id="4062651at2759"/>
<dbReference type="GO" id="GO:0004674">
    <property type="term" value="F:protein serine/threonine kinase activity"/>
    <property type="evidence" value="ECO:0007669"/>
    <property type="project" value="TreeGrafter"/>
</dbReference>
<dbReference type="AlphaFoldDB" id="A0A7R7XQ40"/>
<dbReference type="PANTHER" id="PTHR44167">
    <property type="entry name" value="OVARIAN-SPECIFIC SERINE/THREONINE-PROTEIN KINASE LOK-RELATED"/>
    <property type="match status" value="1"/>
</dbReference>
<dbReference type="SUPFAM" id="SSF56112">
    <property type="entry name" value="Protein kinase-like (PK-like)"/>
    <property type="match status" value="1"/>
</dbReference>
<organism evidence="3 4">
    <name type="scientific">Aspergillus puulaauensis</name>
    <dbReference type="NCBI Taxonomy" id="1220207"/>
    <lineage>
        <taxon>Eukaryota</taxon>
        <taxon>Fungi</taxon>
        <taxon>Dikarya</taxon>
        <taxon>Ascomycota</taxon>
        <taxon>Pezizomycotina</taxon>
        <taxon>Eurotiomycetes</taxon>
        <taxon>Eurotiomycetidae</taxon>
        <taxon>Eurotiales</taxon>
        <taxon>Aspergillaceae</taxon>
        <taxon>Aspergillus</taxon>
    </lineage>
</organism>
<name>A0A7R7XQ40_9EURO</name>
<dbReference type="GO" id="GO:0005524">
    <property type="term" value="F:ATP binding"/>
    <property type="evidence" value="ECO:0007669"/>
    <property type="project" value="InterPro"/>
</dbReference>
<evidence type="ECO:0000313" key="4">
    <source>
        <dbReference type="Proteomes" id="UP000654913"/>
    </source>
</evidence>
<dbReference type="Proteomes" id="UP000654913">
    <property type="component" value="Chromosome 4"/>
</dbReference>
<dbReference type="Gene3D" id="1.10.510.10">
    <property type="entry name" value="Transferase(Phosphotransferase) domain 1"/>
    <property type="match status" value="1"/>
</dbReference>
<reference evidence="3" key="1">
    <citation type="submission" date="2021-01" db="EMBL/GenBank/DDBJ databases">
        <authorList>
            <consortium name="Aspergillus puulaauensis MK2 genome sequencing consortium"/>
            <person name="Kazuki M."/>
            <person name="Futagami T."/>
        </authorList>
    </citation>
    <scope>NUCLEOTIDE SEQUENCE</scope>
    <source>
        <strain evidence="3">MK2</strain>
    </source>
</reference>
<reference evidence="3" key="2">
    <citation type="submission" date="2021-02" db="EMBL/GenBank/DDBJ databases">
        <title>Aspergillus puulaauensis MK2 genome sequence.</title>
        <authorList>
            <person name="Futagami T."/>
            <person name="Mori K."/>
            <person name="Kadooka C."/>
            <person name="Tanaka T."/>
        </authorList>
    </citation>
    <scope>NUCLEOTIDE SEQUENCE</scope>
    <source>
        <strain evidence="3">MK2</strain>
    </source>
</reference>
<feature type="region of interest" description="Disordered" evidence="1">
    <location>
        <begin position="1"/>
        <end position="27"/>
    </location>
</feature>
<dbReference type="PANTHER" id="PTHR44167:SF24">
    <property type="entry name" value="SERINE_THREONINE-PROTEIN KINASE CHK2"/>
    <property type="match status" value="1"/>
</dbReference>
<dbReference type="RefSeq" id="XP_041557082.1">
    <property type="nucleotide sequence ID" value="XM_041704503.1"/>
</dbReference>
<dbReference type="GO" id="GO:0005634">
    <property type="term" value="C:nucleus"/>
    <property type="evidence" value="ECO:0007669"/>
    <property type="project" value="TreeGrafter"/>
</dbReference>
<accession>A0A7R7XQ40</accession>
<dbReference type="InterPro" id="IPR011009">
    <property type="entry name" value="Kinase-like_dom_sf"/>
</dbReference>
<dbReference type="Pfam" id="PF00069">
    <property type="entry name" value="Pkinase"/>
    <property type="match status" value="1"/>
</dbReference>
<sequence length="279" mass="31684">MSSVDPNSNHGKTNSPSSQDPAAPLVESLQDLTIVESLDSEGKTKSTTFYHITKDEEVYFGQTSKNKRETTIPEFNAALQRIPDQDIYPAVPSDSQLTLAPEGLDEPSVYVKRPGLQWYDEMCGTTWIPKTVLDETLVMEKISQSQPPHPNIIRYHGCRVRRGYITCIVLEQLDQTLHEFVSTDEFQDFDKTGLCESVASAVEFLHSLGLAHNDINPYNIMLRTDRTPALIDFDSCQPVGHRLQSLGTEGWYEKPFYTSEKEHDLYAMGKLRKWIQDPR</sequence>
<dbReference type="PROSITE" id="PS50011">
    <property type="entry name" value="PROTEIN_KINASE_DOM"/>
    <property type="match status" value="1"/>
</dbReference>
<evidence type="ECO:0000259" key="2">
    <source>
        <dbReference type="PROSITE" id="PS50011"/>
    </source>
</evidence>
<dbReference type="GeneID" id="64974893"/>
<dbReference type="InterPro" id="IPR000719">
    <property type="entry name" value="Prot_kinase_dom"/>
</dbReference>
<feature type="compositionally biased region" description="Polar residues" evidence="1">
    <location>
        <begin position="1"/>
        <end position="20"/>
    </location>
</feature>